<feature type="non-terminal residue" evidence="1">
    <location>
        <position position="67"/>
    </location>
</feature>
<evidence type="ECO:0000313" key="1">
    <source>
        <dbReference type="EMBL" id="TCL66597.1"/>
    </source>
</evidence>
<name>A0A4V2QE56_9FLAO</name>
<dbReference type="Gene3D" id="2.60.40.1200">
    <property type="match status" value="1"/>
</dbReference>
<proteinExistence type="predicted"/>
<evidence type="ECO:0000313" key="2">
    <source>
        <dbReference type="Proteomes" id="UP000295455"/>
    </source>
</evidence>
<reference evidence="1 2" key="1">
    <citation type="submission" date="2019-03" db="EMBL/GenBank/DDBJ databases">
        <title>Genomic Encyclopedia of Type Strains, Phase IV (KMG-IV): sequencing the most valuable type-strain genomes for metagenomic binning, comparative biology and taxonomic classification.</title>
        <authorList>
            <person name="Goeker M."/>
        </authorList>
    </citation>
    <scope>NUCLEOTIDE SEQUENCE [LARGE SCALE GENOMIC DNA]</scope>
    <source>
        <strain evidence="1 2">DSM 18792</strain>
    </source>
</reference>
<sequence length="67" mass="6799">MLTITQYVVGTTTYPAGTTAALTEGDLTINADGSYTFVPASNFNGTVPTATYTVSDGNGGTDTADLD</sequence>
<dbReference type="EMBL" id="SLUP01000003">
    <property type="protein sequence ID" value="TCL66597.1"/>
    <property type="molecule type" value="Genomic_DNA"/>
</dbReference>
<comment type="caution">
    <text evidence="1">The sequence shown here is derived from an EMBL/GenBank/DDBJ whole genome shotgun (WGS) entry which is preliminary data.</text>
</comment>
<dbReference type="OrthoDB" id="1236981at2"/>
<organism evidence="1 2">
    <name type="scientific">Mariniflexile fucanivorans</name>
    <dbReference type="NCBI Taxonomy" id="264023"/>
    <lineage>
        <taxon>Bacteria</taxon>
        <taxon>Pseudomonadati</taxon>
        <taxon>Bacteroidota</taxon>
        <taxon>Flavobacteriia</taxon>
        <taxon>Flavobacteriales</taxon>
        <taxon>Flavobacteriaceae</taxon>
        <taxon>Mariniflexile</taxon>
    </lineage>
</organism>
<dbReference type="Pfam" id="PF17963">
    <property type="entry name" value="Big_9"/>
    <property type="match status" value="1"/>
</dbReference>
<keyword evidence="2" id="KW-1185">Reference proteome</keyword>
<protein>
    <submittedName>
        <fullName evidence="1">Uncharacterized protein</fullName>
    </submittedName>
</protein>
<accession>A0A4V2QE56</accession>
<gene>
    <name evidence="1" type="ORF">EV196_1031</name>
</gene>
<dbReference type="Proteomes" id="UP000295455">
    <property type="component" value="Unassembled WGS sequence"/>
</dbReference>
<dbReference type="AlphaFoldDB" id="A0A4V2QE56"/>